<dbReference type="SUPFAM" id="SSF56300">
    <property type="entry name" value="Metallo-dependent phosphatases"/>
    <property type="match status" value="1"/>
</dbReference>
<accession>A0A106BLK8</accession>
<evidence type="ECO:0000256" key="1">
    <source>
        <dbReference type="SAM" id="SignalP"/>
    </source>
</evidence>
<name>A0A106BLK8_THIDE</name>
<comment type="caution">
    <text evidence="2">The sequence shown here is derived from an EMBL/GenBank/DDBJ whole genome shotgun (WGS) entry which is preliminary data.</text>
</comment>
<feature type="chain" id="PRO_5007125660" description="Calcineurin-like phosphoesterase domain-containing protein" evidence="1">
    <location>
        <begin position="24"/>
        <end position="342"/>
    </location>
</feature>
<evidence type="ECO:0008006" key="4">
    <source>
        <dbReference type="Google" id="ProtNLM"/>
    </source>
</evidence>
<dbReference type="OrthoDB" id="58809at2"/>
<evidence type="ECO:0000313" key="3">
    <source>
        <dbReference type="Proteomes" id="UP000064243"/>
    </source>
</evidence>
<dbReference type="AlphaFoldDB" id="A0A106BLK8"/>
<keyword evidence="3" id="KW-1185">Reference proteome</keyword>
<dbReference type="PATRIC" id="fig|36861.3.peg.2058"/>
<dbReference type="Proteomes" id="UP000064243">
    <property type="component" value="Unassembled WGS sequence"/>
</dbReference>
<proteinExistence type="predicted"/>
<protein>
    <recommendedName>
        <fullName evidence="4">Calcineurin-like phosphoesterase domain-containing protein</fullName>
    </recommendedName>
</protein>
<gene>
    <name evidence="2" type="ORF">ABW22_11385</name>
</gene>
<evidence type="ECO:0000313" key="2">
    <source>
        <dbReference type="EMBL" id="KVW94647.1"/>
    </source>
</evidence>
<sequence>MMKKSLSMLAATLLLTLGTHAGADDFRHGSASFALIGDVPYGSAVEPKFDHVIASINAAPHVRFVVHTGDVKAGSERCDDALLQKRFDQFQTLQDGVIVTPGDNDWTDCHRTNNGNYLPTERLTRFREIYYPVPGMTSGQNAFPVRTQATMAGFEHYVENMMWEFHGAMMATLHVVGSNNGLDPWNQIDPADSYDAPRPDRLAEVQARETAALAWIDEVFAQAAARNSAGVMIAMQANPNFDLPAADLKRQGFNKVLDRITQHAVAFGKPVLLAHGDSHYFRVDKPLAGPVKPSGSRMLENVTRVENFGAQNVHWVEVFVNPRDPSVFRIEPRIVKANLFAR</sequence>
<dbReference type="RefSeq" id="WP_157648614.1">
    <property type="nucleotide sequence ID" value="NZ_LDUG01000033.1"/>
</dbReference>
<organism evidence="2 3">
    <name type="scientific">Thiobacillus denitrificans</name>
    <dbReference type="NCBI Taxonomy" id="36861"/>
    <lineage>
        <taxon>Bacteria</taxon>
        <taxon>Pseudomonadati</taxon>
        <taxon>Pseudomonadota</taxon>
        <taxon>Betaproteobacteria</taxon>
        <taxon>Nitrosomonadales</taxon>
        <taxon>Thiobacillaceae</taxon>
        <taxon>Thiobacillus</taxon>
    </lineage>
</organism>
<reference evidence="2 3" key="1">
    <citation type="journal article" date="2015" name="Appl. Environ. Microbiol.">
        <title>Aerobic and Anaerobic Thiosulfate Oxidation by a Cold-Adapted, Subglacial Chemoautotroph.</title>
        <authorList>
            <person name="Harrold Z.R."/>
            <person name="Skidmore M.L."/>
            <person name="Hamilton T.L."/>
            <person name="Desch L."/>
            <person name="Amada K."/>
            <person name="van Gelder W."/>
            <person name="Glover K."/>
            <person name="Roden E.E."/>
            <person name="Boyd E.S."/>
        </authorList>
    </citation>
    <scope>NUCLEOTIDE SEQUENCE [LARGE SCALE GENOMIC DNA]</scope>
    <source>
        <strain evidence="2 3">RG</strain>
    </source>
</reference>
<dbReference type="EMBL" id="LDUG01000033">
    <property type="protein sequence ID" value="KVW94647.1"/>
    <property type="molecule type" value="Genomic_DNA"/>
</dbReference>
<dbReference type="InterPro" id="IPR029052">
    <property type="entry name" value="Metallo-depent_PP-like"/>
</dbReference>
<feature type="signal peptide" evidence="1">
    <location>
        <begin position="1"/>
        <end position="23"/>
    </location>
</feature>
<keyword evidence="1" id="KW-0732">Signal</keyword>